<dbReference type="RefSeq" id="WP_377573888.1">
    <property type="nucleotide sequence ID" value="NZ_JBHTKA010000001.1"/>
</dbReference>
<dbReference type="InterPro" id="IPR052533">
    <property type="entry name" value="WalJ/YycJ-like"/>
</dbReference>
<reference evidence="3" key="1">
    <citation type="journal article" date="2019" name="Int. J. Syst. Evol. Microbiol.">
        <title>The Global Catalogue of Microorganisms (GCM) 10K type strain sequencing project: providing services to taxonomists for standard genome sequencing and annotation.</title>
        <authorList>
            <consortium name="The Broad Institute Genomics Platform"/>
            <consortium name="The Broad Institute Genome Sequencing Center for Infectious Disease"/>
            <person name="Wu L."/>
            <person name="Ma J."/>
        </authorList>
    </citation>
    <scope>NUCLEOTIDE SEQUENCE [LARGE SCALE GENOMIC DNA]</scope>
    <source>
        <strain evidence="3">CCUG 58938</strain>
    </source>
</reference>
<evidence type="ECO:0000313" key="3">
    <source>
        <dbReference type="Proteomes" id="UP001597112"/>
    </source>
</evidence>
<keyword evidence="3" id="KW-1185">Reference proteome</keyword>
<sequence length="279" mass="31612">MSLYISSLNSGSNGNCYYIGNNDEAILVDAGISCRETEKRMDRLGLSMRKVKAIFITHEHSDHISGVTKLSKRHQLPVYITQPTLENGALRIQEHLVRSFKAYEPVTIGNLTITGFPKFHDACDPHSFIVAGNSVKIGVFTDIGLACEHVTNHFKQCNAAFLEANYDEEMLNTGRYPFFLKDRIRGGKGHLSNNQALQIFLRHKPAFMSHLFLSHLSHDNNRPELVKDLFTKKAGKTEIIIASRYEETRVYHIRNLSRLGYAVKPARTRASSEFQLSLF</sequence>
<dbReference type="Gene3D" id="3.60.15.10">
    <property type="entry name" value="Ribonuclease Z/Hydroxyacylglutathione hydrolase-like"/>
    <property type="match status" value="1"/>
</dbReference>
<accession>A0ABW3JWB3</accession>
<dbReference type="Proteomes" id="UP001597112">
    <property type="component" value="Unassembled WGS sequence"/>
</dbReference>
<proteinExistence type="predicted"/>
<evidence type="ECO:0000259" key="1">
    <source>
        <dbReference type="SMART" id="SM00849"/>
    </source>
</evidence>
<evidence type="ECO:0000313" key="2">
    <source>
        <dbReference type="EMBL" id="MFD0997985.1"/>
    </source>
</evidence>
<comment type="caution">
    <text evidence="2">The sequence shown here is derived from an EMBL/GenBank/DDBJ whole genome shotgun (WGS) entry which is preliminary data.</text>
</comment>
<dbReference type="InterPro" id="IPR001279">
    <property type="entry name" value="Metallo-B-lactamas"/>
</dbReference>
<dbReference type="SMART" id="SM00849">
    <property type="entry name" value="Lactamase_B"/>
    <property type="match status" value="1"/>
</dbReference>
<name>A0ABW3JWB3_9BACT</name>
<feature type="domain" description="Metallo-beta-lactamase" evidence="1">
    <location>
        <begin position="13"/>
        <end position="190"/>
    </location>
</feature>
<dbReference type="InterPro" id="IPR036866">
    <property type="entry name" value="RibonucZ/Hydroxyglut_hydro"/>
</dbReference>
<dbReference type="Pfam" id="PF12706">
    <property type="entry name" value="Lactamase_B_2"/>
    <property type="match status" value="1"/>
</dbReference>
<dbReference type="PANTHER" id="PTHR47619:SF1">
    <property type="entry name" value="EXODEOXYRIBONUCLEASE WALJ"/>
    <property type="match status" value="1"/>
</dbReference>
<dbReference type="EMBL" id="JBHTKA010000001">
    <property type="protein sequence ID" value="MFD0997985.1"/>
    <property type="molecule type" value="Genomic_DNA"/>
</dbReference>
<organism evidence="2 3">
    <name type="scientific">Ohtaekwangia kribbensis</name>
    <dbReference type="NCBI Taxonomy" id="688913"/>
    <lineage>
        <taxon>Bacteria</taxon>
        <taxon>Pseudomonadati</taxon>
        <taxon>Bacteroidota</taxon>
        <taxon>Cytophagia</taxon>
        <taxon>Cytophagales</taxon>
        <taxon>Fulvivirgaceae</taxon>
        <taxon>Ohtaekwangia</taxon>
    </lineage>
</organism>
<gene>
    <name evidence="2" type="ORF">ACFQ21_01665</name>
</gene>
<dbReference type="SUPFAM" id="SSF56281">
    <property type="entry name" value="Metallo-hydrolase/oxidoreductase"/>
    <property type="match status" value="1"/>
</dbReference>
<protein>
    <submittedName>
        <fullName evidence="2">MBL fold metallo-hydrolase</fullName>
    </submittedName>
</protein>
<dbReference type="PANTHER" id="PTHR47619">
    <property type="entry name" value="METALLO-HYDROLASE YYCJ-RELATED"/>
    <property type="match status" value="1"/>
</dbReference>